<dbReference type="AlphaFoldDB" id="A0A1I7G3M5"/>
<dbReference type="RefSeq" id="WP_093553773.1">
    <property type="nucleotide sequence ID" value="NZ_FPBO01000003.1"/>
</dbReference>
<dbReference type="OrthoDB" id="8703226at2"/>
<feature type="region of interest" description="Disordered" evidence="1">
    <location>
        <begin position="57"/>
        <end position="199"/>
    </location>
</feature>
<feature type="compositionally biased region" description="Basic and acidic residues" evidence="1">
    <location>
        <begin position="119"/>
        <end position="141"/>
    </location>
</feature>
<dbReference type="EMBL" id="FPBO01000003">
    <property type="protein sequence ID" value="SFU42931.1"/>
    <property type="molecule type" value="Genomic_DNA"/>
</dbReference>
<evidence type="ECO:0000313" key="4">
    <source>
        <dbReference type="Proteomes" id="UP000199391"/>
    </source>
</evidence>
<feature type="transmembrane region" description="Helical" evidence="2">
    <location>
        <begin position="12"/>
        <end position="34"/>
    </location>
</feature>
<name>A0A1I7G3M5_9BURK</name>
<accession>A0A1I7G3M5</accession>
<feature type="compositionally biased region" description="Pro residues" evidence="1">
    <location>
        <begin position="58"/>
        <end position="86"/>
    </location>
</feature>
<feature type="compositionally biased region" description="Basic and acidic residues" evidence="1">
    <location>
        <begin position="156"/>
        <end position="175"/>
    </location>
</feature>
<dbReference type="Proteomes" id="UP000199391">
    <property type="component" value="Unassembled WGS sequence"/>
</dbReference>
<sequence>MSALNSTVRYGVARPSGITTGLLISLLLHAMLIYGYRLGGTSRAPALAPPETMTVWLRPPPPAPRELPPPPPPLAARPEQPAPAPAKPRRKPADRPETAAPARQSATMTLVMPPAPAARDQEREREEKPDAKPDTAARGDPPDPFAEPAPPAGGKFDIEAARRTARKVANERDPAKAGTAVSQFPEKPLASETPLARSMGKAARADCKDGLPGGLLAPLLLLMDKKDSGCKW</sequence>
<evidence type="ECO:0000256" key="2">
    <source>
        <dbReference type="SAM" id="Phobius"/>
    </source>
</evidence>
<organism evidence="3 4">
    <name type="scientific">Pseudoduganella namucuonensis</name>
    <dbReference type="NCBI Taxonomy" id="1035707"/>
    <lineage>
        <taxon>Bacteria</taxon>
        <taxon>Pseudomonadati</taxon>
        <taxon>Pseudomonadota</taxon>
        <taxon>Betaproteobacteria</taxon>
        <taxon>Burkholderiales</taxon>
        <taxon>Oxalobacteraceae</taxon>
        <taxon>Telluria group</taxon>
        <taxon>Pseudoduganella</taxon>
    </lineage>
</organism>
<evidence type="ECO:0000256" key="1">
    <source>
        <dbReference type="SAM" id="MobiDB-lite"/>
    </source>
</evidence>
<evidence type="ECO:0000313" key="3">
    <source>
        <dbReference type="EMBL" id="SFU42931.1"/>
    </source>
</evidence>
<proteinExistence type="predicted"/>
<keyword evidence="2" id="KW-0472">Membrane</keyword>
<keyword evidence="2" id="KW-1133">Transmembrane helix</keyword>
<reference evidence="4" key="1">
    <citation type="submission" date="2016-10" db="EMBL/GenBank/DDBJ databases">
        <authorList>
            <person name="Varghese N."/>
            <person name="Submissions S."/>
        </authorList>
    </citation>
    <scope>NUCLEOTIDE SEQUENCE [LARGE SCALE GENOMIC DNA]</scope>
    <source>
        <strain evidence="4">CGMCC 1.11014</strain>
    </source>
</reference>
<gene>
    <name evidence="3" type="ORF">SAMN05216552_100313</name>
</gene>
<feature type="compositionally biased region" description="Pro residues" evidence="1">
    <location>
        <begin position="142"/>
        <end position="151"/>
    </location>
</feature>
<dbReference type="STRING" id="1035707.SAMN05216552_100313"/>
<keyword evidence="4" id="KW-1185">Reference proteome</keyword>
<keyword evidence="2" id="KW-0812">Transmembrane</keyword>
<protein>
    <submittedName>
        <fullName evidence="3">Uncharacterized protein</fullName>
    </submittedName>
</protein>